<comment type="caution">
    <text evidence="3">The sequence shown here is derived from an EMBL/GenBank/DDBJ whole genome shotgun (WGS) entry which is preliminary data.</text>
</comment>
<accession>A0A1S8BKR5</accession>
<feature type="compositionally biased region" description="Polar residues" evidence="1">
    <location>
        <begin position="309"/>
        <end position="322"/>
    </location>
</feature>
<feature type="compositionally biased region" description="Basic and acidic residues" evidence="1">
    <location>
        <begin position="349"/>
        <end position="383"/>
    </location>
</feature>
<evidence type="ECO:0000313" key="2">
    <source>
        <dbReference type="EMBL" id="KAL0260784.1"/>
    </source>
</evidence>
<feature type="compositionally biased region" description="Pro residues" evidence="1">
    <location>
        <begin position="214"/>
        <end position="224"/>
    </location>
</feature>
<reference evidence="3 4" key="1">
    <citation type="submission" date="2017-01" db="EMBL/GenBank/DDBJ databases">
        <title>Draft genome sequence of Diplodia seriata F98.1, a fungal species involved in grapevine trunk diseases.</title>
        <authorList>
            <person name="Robert-Siegwald G."/>
            <person name="Vallet J."/>
            <person name="Abou-Mansour E."/>
            <person name="Xu J."/>
            <person name="Rey P."/>
            <person name="Bertsch C."/>
            <person name="Rego C."/>
            <person name="Larignon P."/>
            <person name="Fontaine F."/>
            <person name="Lebrun M.-H."/>
        </authorList>
    </citation>
    <scope>NUCLEOTIDE SEQUENCE [LARGE SCALE GENOMIC DNA]</scope>
    <source>
        <strain evidence="3 4">F98.1</strain>
    </source>
</reference>
<feature type="compositionally biased region" description="Polar residues" evidence="1">
    <location>
        <begin position="1"/>
        <end position="15"/>
    </location>
</feature>
<organism evidence="3 4">
    <name type="scientific">Diplodia seriata</name>
    <dbReference type="NCBI Taxonomy" id="420778"/>
    <lineage>
        <taxon>Eukaryota</taxon>
        <taxon>Fungi</taxon>
        <taxon>Dikarya</taxon>
        <taxon>Ascomycota</taxon>
        <taxon>Pezizomycotina</taxon>
        <taxon>Dothideomycetes</taxon>
        <taxon>Dothideomycetes incertae sedis</taxon>
        <taxon>Botryosphaeriales</taxon>
        <taxon>Botryosphaeriaceae</taxon>
        <taxon>Diplodia</taxon>
    </lineage>
</organism>
<evidence type="ECO:0000256" key="1">
    <source>
        <dbReference type="SAM" id="MobiDB-lite"/>
    </source>
</evidence>
<dbReference type="Proteomes" id="UP000190776">
    <property type="component" value="Unassembled WGS sequence"/>
</dbReference>
<feature type="compositionally biased region" description="Polar residues" evidence="1">
    <location>
        <begin position="248"/>
        <end position="263"/>
    </location>
</feature>
<proteinExistence type="predicted"/>
<dbReference type="EMBL" id="MSZU01000075">
    <property type="protein sequence ID" value="OMP88101.1"/>
    <property type="molecule type" value="Genomic_DNA"/>
</dbReference>
<evidence type="ECO:0000313" key="5">
    <source>
        <dbReference type="Proteomes" id="UP001430584"/>
    </source>
</evidence>
<dbReference type="EMBL" id="JAJVCZ030000004">
    <property type="protein sequence ID" value="KAL0260784.1"/>
    <property type="molecule type" value="Genomic_DNA"/>
</dbReference>
<dbReference type="STRING" id="420778.A0A1S8BKR5"/>
<dbReference type="Proteomes" id="UP001430584">
    <property type="component" value="Unassembled WGS sequence"/>
</dbReference>
<keyword evidence="5" id="KW-1185">Reference proteome</keyword>
<evidence type="ECO:0000313" key="4">
    <source>
        <dbReference type="Proteomes" id="UP000190776"/>
    </source>
</evidence>
<feature type="region of interest" description="Disordered" evidence="1">
    <location>
        <begin position="208"/>
        <end position="383"/>
    </location>
</feature>
<reference evidence="2 5" key="2">
    <citation type="submission" date="2024-02" db="EMBL/GenBank/DDBJ databases">
        <title>De novo assembly and annotation of 12 fungi associated with fruit tree decline syndrome in Ontario, Canada.</title>
        <authorList>
            <person name="Sulman M."/>
            <person name="Ellouze W."/>
            <person name="Ilyukhin E."/>
        </authorList>
    </citation>
    <scope>NUCLEOTIDE SEQUENCE [LARGE SCALE GENOMIC DNA]</scope>
    <source>
        <strain evidence="2 5">FDS-637</strain>
    </source>
</reference>
<dbReference type="AlphaFoldDB" id="A0A1S8BKR5"/>
<gene>
    <name evidence="3" type="ORF">BK809_0002858</name>
    <name evidence="2" type="ORF">SLS55_004475</name>
</gene>
<dbReference type="OrthoDB" id="4204700at2759"/>
<feature type="region of interest" description="Disordered" evidence="1">
    <location>
        <begin position="1"/>
        <end position="33"/>
    </location>
</feature>
<feature type="compositionally biased region" description="Polar residues" evidence="1">
    <location>
        <begin position="335"/>
        <end position="347"/>
    </location>
</feature>
<name>A0A1S8BKR5_9PEZI</name>
<evidence type="ECO:0008006" key="6">
    <source>
        <dbReference type="Google" id="ProtNLM"/>
    </source>
</evidence>
<evidence type="ECO:0000313" key="3">
    <source>
        <dbReference type="EMBL" id="OMP88101.1"/>
    </source>
</evidence>
<protein>
    <recommendedName>
        <fullName evidence="6">Endo-1,3(4)-beta-glucanase</fullName>
    </recommendedName>
</protein>
<sequence length="383" mass="41126">MVLEEATNSTSTSSDAFADNAYPSDADPYSTSNGGAQQYSFQINLNEFPRPPPIFGPLVGYPRSRAANTVAETTKAASHVLRRPLTEEEAKALTYHVTRANSTAAYGASAGALLAMARCYQTRQEFKFPFWKPSSIQGWNPDILGPLKGQMARTAYHALRIPAYWFLGAFTGAVISQAYGNVIGTVGMSQDQRLKALNEAIQRLSRNRSGLPSRQPPPNAPHPTPVSQSGGNDMYDGMSPASGAYTDSPVSSDSGTFPDSSQDAVPRWGQDRSAGQTRSYDDASPTGGLGPIESGVSSTGGSAWDRLRQQASSAQGPSNGSSAPWAKPTQREQRTGSTLGDSFTFSSSDEERQLAKAEAQRDFDDRIEKERSGADFNDGGKRW</sequence>